<dbReference type="PRINTS" id="PR00038">
    <property type="entry name" value="HTHLUXR"/>
</dbReference>
<feature type="domain" description="HTH luxR-type" evidence="4">
    <location>
        <begin position="144"/>
        <end position="209"/>
    </location>
</feature>
<name>A0A073IM27_9BACT</name>
<dbReference type="Proteomes" id="UP000027665">
    <property type="component" value="Unassembled WGS sequence"/>
</dbReference>
<accession>A0A073IM27</accession>
<dbReference type="PROSITE" id="PS00622">
    <property type="entry name" value="HTH_LUXR_1"/>
    <property type="match status" value="1"/>
</dbReference>
<dbReference type="PANTHER" id="PTHR44688">
    <property type="entry name" value="DNA-BINDING TRANSCRIPTIONAL ACTIVATOR DEVR_DOSR"/>
    <property type="match status" value="1"/>
</dbReference>
<evidence type="ECO:0000259" key="4">
    <source>
        <dbReference type="PROSITE" id="PS50043"/>
    </source>
</evidence>
<dbReference type="InterPro" id="IPR011006">
    <property type="entry name" value="CheY-like_superfamily"/>
</dbReference>
<dbReference type="PANTHER" id="PTHR44688:SF16">
    <property type="entry name" value="DNA-BINDING TRANSCRIPTIONAL ACTIVATOR DEVR_DOSR"/>
    <property type="match status" value="1"/>
</dbReference>
<keyword evidence="1" id="KW-0805">Transcription regulation</keyword>
<keyword evidence="6" id="KW-1185">Reference proteome</keyword>
<evidence type="ECO:0000256" key="1">
    <source>
        <dbReference type="ARBA" id="ARBA00023015"/>
    </source>
</evidence>
<dbReference type="SUPFAM" id="SSF52172">
    <property type="entry name" value="CheY-like"/>
    <property type="match status" value="1"/>
</dbReference>
<dbReference type="InterPro" id="IPR016032">
    <property type="entry name" value="Sig_transdc_resp-reg_C-effctor"/>
</dbReference>
<reference evidence="5 6" key="1">
    <citation type="submission" date="2014-04" db="EMBL/GenBank/DDBJ databases">
        <title>Draft Genome Sequence of Synergistes jonesii.</title>
        <authorList>
            <person name="Coil D.A."/>
            <person name="Eisen J.A."/>
            <person name="Holland-Moritz H.E."/>
        </authorList>
    </citation>
    <scope>NUCLEOTIDE SEQUENCE [LARGE SCALE GENOMIC DNA]</scope>
    <source>
        <strain evidence="5 6">78-1</strain>
    </source>
</reference>
<dbReference type="SUPFAM" id="SSF46894">
    <property type="entry name" value="C-terminal effector domain of the bipartite response regulators"/>
    <property type="match status" value="1"/>
</dbReference>
<dbReference type="SMART" id="SM00421">
    <property type="entry name" value="HTH_LUXR"/>
    <property type="match status" value="1"/>
</dbReference>
<protein>
    <recommendedName>
        <fullName evidence="4">HTH luxR-type domain-containing protein</fullName>
    </recommendedName>
</protein>
<dbReference type="eggNOG" id="COG2197">
    <property type="taxonomic scope" value="Bacteria"/>
</dbReference>
<keyword evidence="2" id="KW-0238">DNA-binding</keyword>
<proteinExistence type="predicted"/>
<evidence type="ECO:0000313" key="6">
    <source>
        <dbReference type="Proteomes" id="UP000027665"/>
    </source>
</evidence>
<comment type="caution">
    <text evidence="5">The sequence shown here is derived from an EMBL/GenBank/DDBJ whole genome shotgun (WGS) entry which is preliminary data.</text>
</comment>
<dbReference type="PROSITE" id="PS50043">
    <property type="entry name" value="HTH_LUXR_2"/>
    <property type="match status" value="1"/>
</dbReference>
<dbReference type="CDD" id="cd06170">
    <property type="entry name" value="LuxR_C_like"/>
    <property type="match status" value="1"/>
</dbReference>
<dbReference type="GO" id="GO:0003677">
    <property type="term" value="F:DNA binding"/>
    <property type="evidence" value="ECO:0007669"/>
    <property type="project" value="UniProtKB-KW"/>
</dbReference>
<evidence type="ECO:0000313" key="5">
    <source>
        <dbReference type="EMBL" id="KEJ91388.1"/>
    </source>
</evidence>
<dbReference type="STRING" id="2754.EH55_11125"/>
<dbReference type="OrthoDB" id="9779069at2"/>
<dbReference type="RefSeq" id="WP_051682882.1">
    <property type="nucleotide sequence ID" value="NZ_JMKI01000051.1"/>
</dbReference>
<evidence type="ECO:0000256" key="2">
    <source>
        <dbReference type="ARBA" id="ARBA00023125"/>
    </source>
</evidence>
<dbReference type="InterPro" id="IPR000792">
    <property type="entry name" value="Tscrpt_reg_LuxR_C"/>
</dbReference>
<dbReference type="EMBL" id="JMKI01000051">
    <property type="protein sequence ID" value="KEJ91388.1"/>
    <property type="molecule type" value="Genomic_DNA"/>
</dbReference>
<keyword evidence="3" id="KW-0804">Transcription</keyword>
<sequence>MKKKKIILAGENRLFTDALRVVLGSGGDFDAAVVKGTDAALLCGIIAAKPDLFVLHERYAGAAAVQTLREARRRAKDMGILFVIKESTPELFSFAGESAGVGIMPESADIAEFREAVFSLLRGERYISRAVLSASAPAEERDRREEPLSEITQREREVLYWLAKGLTNREISKRMILSEKTIKNHVSHILKKLDISDRTKAAAIAWEEGLPLVEEEFFSISSLRAVIK</sequence>
<gene>
    <name evidence="5" type="ORF">EH55_11125</name>
</gene>
<dbReference type="Gene3D" id="3.40.50.2300">
    <property type="match status" value="1"/>
</dbReference>
<dbReference type="Pfam" id="PF00196">
    <property type="entry name" value="GerE"/>
    <property type="match status" value="1"/>
</dbReference>
<dbReference type="AlphaFoldDB" id="A0A073IM27"/>
<dbReference type="GeneID" id="90984827"/>
<organism evidence="5 6">
    <name type="scientific">Synergistes jonesii</name>
    <dbReference type="NCBI Taxonomy" id="2754"/>
    <lineage>
        <taxon>Bacteria</taxon>
        <taxon>Thermotogati</taxon>
        <taxon>Synergistota</taxon>
        <taxon>Synergistia</taxon>
        <taxon>Synergistales</taxon>
        <taxon>Synergistaceae</taxon>
        <taxon>Synergistes</taxon>
    </lineage>
</organism>
<dbReference type="GO" id="GO:0006355">
    <property type="term" value="P:regulation of DNA-templated transcription"/>
    <property type="evidence" value="ECO:0007669"/>
    <property type="project" value="InterPro"/>
</dbReference>
<evidence type="ECO:0000256" key="3">
    <source>
        <dbReference type="ARBA" id="ARBA00023163"/>
    </source>
</evidence>